<evidence type="ECO:0000259" key="5">
    <source>
        <dbReference type="PROSITE" id="PS51192"/>
    </source>
</evidence>
<evidence type="ECO:0000313" key="7">
    <source>
        <dbReference type="EMBL" id="PSX09898.1"/>
    </source>
</evidence>
<dbReference type="GO" id="GO:0005524">
    <property type="term" value="F:ATP binding"/>
    <property type="evidence" value="ECO:0007669"/>
    <property type="project" value="UniProtKB-KW"/>
</dbReference>
<dbReference type="SMART" id="SM00847">
    <property type="entry name" value="HA2"/>
    <property type="match status" value="1"/>
</dbReference>
<reference evidence="7 8" key="1">
    <citation type="submission" date="2018-01" db="EMBL/GenBank/DDBJ databases">
        <title>Whole genome sequencing of Histamine producing bacteria.</title>
        <authorList>
            <person name="Butler K."/>
        </authorList>
    </citation>
    <scope>NUCLEOTIDE SEQUENCE [LARGE SCALE GENOMIC DNA]</scope>
    <source>
        <strain evidence="7 8">A2-1</strain>
    </source>
</reference>
<dbReference type="EMBL" id="PYOY01000001">
    <property type="protein sequence ID" value="PSX09898.1"/>
    <property type="molecule type" value="Genomic_DNA"/>
</dbReference>
<dbReference type="InterPro" id="IPR001650">
    <property type="entry name" value="Helicase_C-like"/>
</dbReference>
<dbReference type="Gene3D" id="1.20.120.1080">
    <property type="match status" value="1"/>
</dbReference>
<dbReference type="GO" id="GO:0003676">
    <property type="term" value="F:nucleic acid binding"/>
    <property type="evidence" value="ECO:0007669"/>
    <property type="project" value="InterPro"/>
</dbReference>
<organism evidence="7 8">
    <name type="scientific">Photobacterium angustum</name>
    <dbReference type="NCBI Taxonomy" id="661"/>
    <lineage>
        <taxon>Bacteria</taxon>
        <taxon>Pseudomonadati</taxon>
        <taxon>Pseudomonadota</taxon>
        <taxon>Gammaproteobacteria</taxon>
        <taxon>Vibrionales</taxon>
        <taxon>Vibrionaceae</taxon>
        <taxon>Photobacterium</taxon>
    </lineage>
</organism>
<keyword evidence="2" id="KW-0378">Hydrolase</keyword>
<accession>A0A855SLT7</accession>
<dbReference type="InterPro" id="IPR011545">
    <property type="entry name" value="DEAD/DEAH_box_helicase_dom"/>
</dbReference>
<dbReference type="Pfam" id="PF00271">
    <property type="entry name" value="Helicase_C"/>
    <property type="match status" value="1"/>
</dbReference>
<evidence type="ECO:0000313" key="8">
    <source>
        <dbReference type="Proteomes" id="UP000241440"/>
    </source>
</evidence>
<name>A0A855SLT7_PHOAN</name>
<evidence type="ECO:0000256" key="2">
    <source>
        <dbReference type="ARBA" id="ARBA00022801"/>
    </source>
</evidence>
<comment type="caution">
    <text evidence="7">The sequence shown here is derived from an EMBL/GenBank/DDBJ whole genome shotgun (WGS) entry which is preliminary data.</text>
</comment>
<dbReference type="SUPFAM" id="SSF52540">
    <property type="entry name" value="P-loop containing nucleoside triphosphate hydrolases"/>
    <property type="match status" value="1"/>
</dbReference>
<feature type="domain" description="Helicase C-terminal" evidence="6">
    <location>
        <begin position="212"/>
        <end position="392"/>
    </location>
</feature>
<dbReference type="CDD" id="cd17917">
    <property type="entry name" value="DEXHc_RHA-like"/>
    <property type="match status" value="1"/>
</dbReference>
<evidence type="ECO:0000256" key="1">
    <source>
        <dbReference type="ARBA" id="ARBA00022741"/>
    </source>
</evidence>
<keyword evidence="3 7" id="KW-0347">Helicase</keyword>
<dbReference type="PROSITE" id="PS51192">
    <property type="entry name" value="HELICASE_ATP_BIND_1"/>
    <property type="match status" value="1"/>
</dbReference>
<dbReference type="Pfam" id="PF00270">
    <property type="entry name" value="DEAD"/>
    <property type="match status" value="1"/>
</dbReference>
<evidence type="ECO:0000259" key="6">
    <source>
        <dbReference type="PROSITE" id="PS51194"/>
    </source>
</evidence>
<feature type="domain" description="Helicase ATP-binding" evidence="5">
    <location>
        <begin position="37"/>
        <end position="190"/>
    </location>
</feature>
<dbReference type="PANTHER" id="PTHR43519">
    <property type="entry name" value="ATP-DEPENDENT RNA HELICASE HRPB"/>
    <property type="match status" value="1"/>
</dbReference>
<dbReference type="Proteomes" id="UP000241440">
    <property type="component" value="Unassembled WGS sequence"/>
</dbReference>
<dbReference type="AlphaFoldDB" id="A0A855SLT7"/>
<proteinExistence type="predicted"/>
<evidence type="ECO:0000256" key="3">
    <source>
        <dbReference type="ARBA" id="ARBA00022806"/>
    </source>
</evidence>
<dbReference type="InterPro" id="IPR007502">
    <property type="entry name" value="Helicase-assoc_dom"/>
</dbReference>
<dbReference type="PROSITE" id="PS51194">
    <property type="entry name" value="HELICASE_CTER"/>
    <property type="match status" value="1"/>
</dbReference>
<keyword evidence="4" id="KW-0067">ATP-binding</keyword>
<dbReference type="PANTHER" id="PTHR43519:SF1">
    <property type="entry name" value="ATP-DEPENDENT RNA HELICASE HRPB"/>
    <property type="match status" value="1"/>
</dbReference>
<dbReference type="GO" id="GO:0016787">
    <property type="term" value="F:hydrolase activity"/>
    <property type="evidence" value="ECO:0007669"/>
    <property type="project" value="UniProtKB-KW"/>
</dbReference>
<keyword evidence="1" id="KW-0547">Nucleotide-binding</keyword>
<dbReference type="InterPro" id="IPR027417">
    <property type="entry name" value="P-loop_NTPase"/>
</dbReference>
<sequence length="824" mass="93272">MILTDNVGNNCENSVEFIKDILDMQNNLPIDSIEQQFKALLRDEHIVVEAETGSGKSTRLPLWAAIYGKVLVVEPRRVACTSLAEYLLTEEANPDQLSVGYAIRFEHHFDENTDIIYATPGVALRWLSEGNLAQFSTIIIDEFHERRWDTDLLLALLKQQQSHRLVITSATIDSQRLVNYLSAQHLQAKGRNFSVNVLHHASDSRDMPDVMNIDKRITRLVQTHIDSHQDILIFLPGRKEIASTQNALTQQFSEQIQAGLMDIIPLHASVTDDERKRALTKSDKQRIIVATNVAETSVTIPGVTLIIDSGLERRTHQRNGRTVLSLHAISKASSEQRKGRAGRVTDGVCIRLYGKAAALELLTPPELQREELVEAYLAALCCNARLSQLSFIDPLPEKTFVAAQQVLLSMGAMTENEVITDYGRCLYQLPIDTLFSHLITAMDTRANKEAMVDLAAALSIPQRLWQPPRSEENIEQLYRWLGNVFCDATALIKMVRMDECPEWLSVDDNMLAEARLLSVQMRELLELPELSVASRFKRDLWQDAVIKAVPELVFLRREKRQQAMSNGIIEVSSAKDSLIDNQTPDGSLSLAAIVFDQFALPGRGVKQNRILATCSSPVTLSQINNAELGELVQGDTVEQQDGSFKTAIQRIYAGRVINTRWIEPEGQSARSAIVAMLLAGEVMPDLAPRIISDISQWNLYLALGLYNADFVKREPDSVDVIEWLSQQIEDLGIEHIDDLELFEPSDFTFEGIPEWERQEFDERYPREVKLTDLVMAIDYDINRKLVVANYTSGNRKPDPKRWELPRWQGWRVQYRKASRIIDIK</sequence>
<protein>
    <submittedName>
        <fullName evidence="7">ATP-dependent RNA helicase</fullName>
    </submittedName>
</protein>
<dbReference type="SMART" id="SM00490">
    <property type="entry name" value="HELICc"/>
    <property type="match status" value="1"/>
</dbReference>
<dbReference type="GO" id="GO:0004386">
    <property type="term" value="F:helicase activity"/>
    <property type="evidence" value="ECO:0007669"/>
    <property type="project" value="UniProtKB-KW"/>
</dbReference>
<dbReference type="InterPro" id="IPR014001">
    <property type="entry name" value="Helicase_ATP-bd"/>
</dbReference>
<evidence type="ECO:0000256" key="4">
    <source>
        <dbReference type="ARBA" id="ARBA00022840"/>
    </source>
</evidence>
<dbReference type="Gene3D" id="3.40.50.300">
    <property type="entry name" value="P-loop containing nucleotide triphosphate hydrolases"/>
    <property type="match status" value="2"/>
</dbReference>
<dbReference type="CDD" id="cd18791">
    <property type="entry name" value="SF2_C_RHA"/>
    <property type="match status" value="1"/>
</dbReference>
<gene>
    <name evidence="7" type="ORF">C0W41_03645</name>
</gene>
<dbReference type="SMART" id="SM00487">
    <property type="entry name" value="DEXDc"/>
    <property type="match status" value="1"/>
</dbReference>